<dbReference type="AlphaFoldDB" id="A0A3E2HNL2"/>
<evidence type="ECO:0000313" key="1">
    <source>
        <dbReference type="EMBL" id="RFU34782.1"/>
    </source>
</evidence>
<feature type="non-terminal residue" evidence="1">
    <location>
        <position position="285"/>
    </location>
</feature>
<organism evidence="1 2">
    <name type="scientific">Scytalidium lignicola</name>
    <name type="common">Hyphomycete</name>
    <dbReference type="NCBI Taxonomy" id="5539"/>
    <lineage>
        <taxon>Eukaryota</taxon>
        <taxon>Fungi</taxon>
        <taxon>Dikarya</taxon>
        <taxon>Ascomycota</taxon>
        <taxon>Pezizomycotina</taxon>
        <taxon>Leotiomycetes</taxon>
        <taxon>Leotiomycetes incertae sedis</taxon>
        <taxon>Scytalidium</taxon>
    </lineage>
</organism>
<dbReference type="OrthoDB" id="3583247at2759"/>
<sequence length="285" mass="32570">MASSTIIETHDWIASVTGIPVILPPPGVPFAPDDKPTEDDMGVNDPDSIIYVNLRAKKIPAKFNERLQKLDDMLNLTHQWLDVHAGIQTKNRKKEGKLPSDQSDASAWKRSDYRVKVVDTLLSENCAWIYNPEREDFSKGISVKKVQFHLDLLKHMIAGLAVPTGIQSKLEEAFKGLSELIIKTEKTSENRAVWVLFHVYTYDERRDDIVASLRNISYRISQNMKKIVVGKSSYNDIEVDFAFARRDYKFNEETWNKIHPEIKTFIDDTAAGQVRNPINDEIPVD</sequence>
<dbReference type="STRING" id="5539.A0A3E2HNL2"/>
<gene>
    <name evidence="1" type="ORF">B7463_g1574</name>
</gene>
<reference evidence="1 2" key="1">
    <citation type="submission" date="2018-05" db="EMBL/GenBank/DDBJ databases">
        <title>Draft genome sequence of Scytalidium lignicola DSM 105466, a ubiquitous saprotrophic fungus.</title>
        <authorList>
            <person name="Buettner E."/>
            <person name="Gebauer A.M."/>
            <person name="Hofrichter M."/>
            <person name="Liers C."/>
            <person name="Kellner H."/>
        </authorList>
    </citation>
    <scope>NUCLEOTIDE SEQUENCE [LARGE SCALE GENOMIC DNA]</scope>
    <source>
        <strain evidence="1 2">DSM 105466</strain>
    </source>
</reference>
<feature type="non-terminal residue" evidence="1">
    <location>
        <position position="1"/>
    </location>
</feature>
<dbReference type="OMA" id="WKRSDYR"/>
<accession>A0A3E2HNL2</accession>
<proteinExistence type="predicted"/>
<protein>
    <submittedName>
        <fullName evidence="1">Uncharacterized protein</fullName>
    </submittedName>
</protein>
<dbReference type="Proteomes" id="UP000258309">
    <property type="component" value="Unassembled WGS sequence"/>
</dbReference>
<evidence type="ECO:0000313" key="2">
    <source>
        <dbReference type="Proteomes" id="UP000258309"/>
    </source>
</evidence>
<name>A0A3E2HNL2_SCYLI</name>
<keyword evidence="2" id="KW-1185">Reference proteome</keyword>
<dbReference type="EMBL" id="NCSJ02000016">
    <property type="protein sequence ID" value="RFU34782.1"/>
    <property type="molecule type" value="Genomic_DNA"/>
</dbReference>
<comment type="caution">
    <text evidence="1">The sequence shown here is derived from an EMBL/GenBank/DDBJ whole genome shotgun (WGS) entry which is preliminary data.</text>
</comment>